<keyword evidence="1" id="KW-1133">Transmembrane helix</keyword>
<dbReference type="EMBL" id="CAMPGE010017535">
    <property type="protein sequence ID" value="CAI2376006.1"/>
    <property type="molecule type" value="Genomic_DNA"/>
</dbReference>
<organism evidence="2 4">
    <name type="scientific">Euplotes crassus</name>
    <dbReference type="NCBI Taxonomy" id="5936"/>
    <lineage>
        <taxon>Eukaryota</taxon>
        <taxon>Sar</taxon>
        <taxon>Alveolata</taxon>
        <taxon>Ciliophora</taxon>
        <taxon>Intramacronucleata</taxon>
        <taxon>Spirotrichea</taxon>
        <taxon>Hypotrichia</taxon>
        <taxon>Euplotida</taxon>
        <taxon>Euplotidae</taxon>
        <taxon>Moneuplotes</taxon>
    </lineage>
</organism>
<accession>A0AAD1XNK8</accession>
<comment type="caution">
    <text evidence="2">The sequence shown here is derived from an EMBL/GenBank/DDBJ whole genome shotgun (WGS) entry which is preliminary data.</text>
</comment>
<sequence>MLAKSCFEKACRAPVSSQYFSFWMLACKILLRIVISFLARFLYPLEVFK</sequence>
<keyword evidence="4" id="KW-1185">Reference proteome</keyword>
<evidence type="ECO:0000256" key="1">
    <source>
        <dbReference type="SAM" id="Phobius"/>
    </source>
</evidence>
<dbReference type="PROSITE" id="PS51257">
    <property type="entry name" value="PROKAR_LIPOPROTEIN"/>
    <property type="match status" value="1"/>
</dbReference>
<reference evidence="2" key="1">
    <citation type="submission" date="2023-07" db="EMBL/GenBank/DDBJ databases">
        <authorList>
            <consortium name="AG Swart"/>
            <person name="Singh M."/>
            <person name="Singh A."/>
            <person name="Seah K."/>
            <person name="Emmerich C."/>
        </authorList>
    </citation>
    <scope>NUCLEOTIDE SEQUENCE</scope>
    <source>
        <strain evidence="2">DP1</strain>
    </source>
</reference>
<name>A0AAD1XNK8_EUPCR</name>
<dbReference type="AlphaFoldDB" id="A0AAD1XNK8"/>
<dbReference type="Proteomes" id="UP001295684">
    <property type="component" value="Unassembled WGS sequence"/>
</dbReference>
<keyword evidence="1" id="KW-0812">Transmembrane</keyword>
<dbReference type="EMBL" id="CAMPGE010017534">
    <property type="protein sequence ID" value="CAI2376005.1"/>
    <property type="molecule type" value="Genomic_DNA"/>
</dbReference>
<gene>
    <name evidence="2" type="ORF">ECRASSUSDP1_LOCUS17373</name>
    <name evidence="3" type="ORF">ECRASSUSDP1_LOCUS17374</name>
</gene>
<proteinExistence type="predicted"/>
<keyword evidence="1" id="KW-0472">Membrane</keyword>
<evidence type="ECO:0000313" key="3">
    <source>
        <dbReference type="EMBL" id="CAI2376006.1"/>
    </source>
</evidence>
<feature type="transmembrane region" description="Helical" evidence="1">
    <location>
        <begin position="20"/>
        <end position="43"/>
    </location>
</feature>
<protein>
    <submittedName>
        <fullName evidence="2">Uncharacterized protein</fullName>
    </submittedName>
</protein>
<evidence type="ECO:0000313" key="4">
    <source>
        <dbReference type="Proteomes" id="UP001295684"/>
    </source>
</evidence>
<evidence type="ECO:0000313" key="2">
    <source>
        <dbReference type="EMBL" id="CAI2376005.1"/>
    </source>
</evidence>